<dbReference type="Proteomes" id="UP000216998">
    <property type="component" value="Unassembled WGS sequence"/>
</dbReference>
<evidence type="ECO:0000313" key="2">
    <source>
        <dbReference type="EMBL" id="OYQ34118.1"/>
    </source>
</evidence>
<dbReference type="GO" id="GO:0006259">
    <property type="term" value="P:DNA metabolic process"/>
    <property type="evidence" value="ECO:0007669"/>
    <property type="project" value="UniProtKB-ARBA"/>
</dbReference>
<dbReference type="AlphaFoldDB" id="A0A255YY51"/>
<dbReference type="InterPro" id="IPR036397">
    <property type="entry name" value="RNaseH_sf"/>
</dbReference>
<dbReference type="GO" id="GO:0003676">
    <property type="term" value="F:nucleic acid binding"/>
    <property type="evidence" value="ECO:0007669"/>
    <property type="project" value="InterPro"/>
</dbReference>
<gene>
    <name evidence="2" type="ORF">CHU95_11690</name>
</gene>
<dbReference type="GO" id="GO:0005829">
    <property type="term" value="C:cytosol"/>
    <property type="evidence" value="ECO:0007669"/>
    <property type="project" value="TreeGrafter"/>
</dbReference>
<dbReference type="GO" id="GO:0008408">
    <property type="term" value="F:3'-5' exonuclease activity"/>
    <property type="evidence" value="ECO:0007669"/>
    <property type="project" value="TreeGrafter"/>
</dbReference>
<dbReference type="CDD" id="cd06130">
    <property type="entry name" value="DNA_pol_III_epsilon_like"/>
    <property type="match status" value="1"/>
</dbReference>
<comment type="caution">
    <text evidence="2">The sequence shown here is derived from an EMBL/GenBank/DDBJ whole genome shotgun (WGS) entry which is preliminary data.</text>
</comment>
<keyword evidence="3" id="KW-1185">Reference proteome</keyword>
<dbReference type="Gene3D" id="3.40.50.10190">
    <property type="entry name" value="BRCT domain"/>
    <property type="match status" value="1"/>
</dbReference>
<dbReference type="EMBL" id="NOXU01000029">
    <property type="protein sequence ID" value="OYQ34118.1"/>
    <property type="molecule type" value="Genomic_DNA"/>
</dbReference>
<dbReference type="Pfam" id="PF00929">
    <property type="entry name" value="RNase_T"/>
    <property type="match status" value="1"/>
</dbReference>
<dbReference type="SUPFAM" id="SSF52113">
    <property type="entry name" value="BRCT domain"/>
    <property type="match status" value="1"/>
</dbReference>
<sequence length="287" mass="30331">MIERAIDFETANERRDSACAVGVAEVFQPAAPIFRRLIRPVPARFSPFCSAVHGIQPAHVADAPDFAGIWPDLSMRLTGATLLAHNASFDAGVLTACLLAAGLPVPPLRFICTVDLARAAFPQLRSHKLNIVAHHLGLSLDHHEAGSDAAACAAIGRHVADMLGVATVTEAAERLGVGARRPGIPQSRPVGQSGRVENAVPAPTKRVEGQAFAITGTLVAFSRPQAARAIGQAGGTFQSYVRQDTDWLVVGLSPGRTKLTAAQARQQRYGRPTLVDEAEFMAMLGIG</sequence>
<dbReference type="InterPro" id="IPR036420">
    <property type="entry name" value="BRCT_dom_sf"/>
</dbReference>
<dbReference type="SUPFAM" id="SSF53098">
    <property type="entry name" value="Ribonuclease H-like"/>
    <property type="match status" value="1"/>
</dbReference>
<evidence type="ECO:0000259" key="1">
    <source>
        <dbReference type="SMART" id="SM00479"/>
    </source>
</evidence>
<dbReference type="InterPro" id="IPR012337">
    <property type="entry name" value="RNaseH-like_sf"/>
</dbReference>
<dbReference type="RefSeq" id="WP_094456529.1">
    <property type="nucleotide sequence ID" value="NZ_NOXU01000029.1"/>
</dbReference>
<dbReference type="PANTHER" id="PTHR30231:SF42">
    <property type="entry name" value="EXONUCLEASE"/>
    <property type="match status" value="1"/>
</dbReference>
<accession>A0A255YY51</accession>
<dbReference type="SMART" id="SM00479">
    <property type="entry name" value="EXOIII"/>
    <property type="match status" value="1"/>
</dbReference>
<organism evidence="2 3">
    <name type="scientific">Niveispirillum lacus</name>
    <dbReference type="NCBI Taxonomy" id="1981099"/>
    <lineage>
        <taxon>Bacteria</taxon>
        <taxon>Pseudomonadati</taxon>
        <taxon>Pseudomonadota</taxon>
        <taxon>Alphaproteobacteria</taxon>
        <taxon>Rhodospirillales</taxon>
        <taxon>Azospirillaceae</taxon>
        <taxon>Niveispirillum</taxon>
    </lineage>
</organism>
<protein>
    <recommendedName>
        <fullName evidence="1">Exonuclease domain-containing protein</fullName>
    </recommendedName>
</protein>
<reference evidence="2 3" key="1">
    <citation type="submission" date="2017-07" db="EMBL/GenBank/DDBJ databases">
        <title>Niveispirillum cyanobacteriorum sp. nov., isolated from cyanobacterial aggregates in a eutrophic lake.</title>
        <authorList>
            <person name="Cai H."/>
        </authorList>
    </citation>
    <scope>NUCLEOTIDE SEQUENCE [LARGE SCALE GENOMIC DNA]</scope>
    <source>
        <strain evidence="3">TH1-14</strain>
    </source>
</reference>
<dbReference type="CDD" id="cd17748">
    <property type="entry name" value="BRCT_DNA_ligase_like"/>
    <property type="match status" value="1"/>
</dbReference>
<proteinExistence type="predicted"/>
<feature type="domain" description="Exonuclease" evidence="1">
    <location>
        <begin position="2"/>
        <end position="165"/>
    </location>
</feature>
<evidence type="ECO:0000313" key="3">
    <source>
        <dbReference type="Proteomes" id="UP000216998"/>
    </source>
</evidence>
<dbReference type="PANTHER" id="PTHR30231">
    <property type="entry name" value="DNA POLYMERASE III SUBUNIT EPSILON"/>
    <property type="match status" value="1"/>
</dbReference>
<dbReference type="Gene3D" id="3.30.420.10">
    <property type="entry name" value="Ribonuclease H-like superfamily/Ribonuclease H"/>
    <property type="match status" value="1"/>
</dbReference>
<dbReference type="InterPro" id="IPR013520">
    <property type="entry name" value="Ribonucl_H"/>
</dbReference>
<dbReference type="OrthoDB" id="9803913at2"/>
<name>A0A255YY51_9PROT</name>